<dbReference type="EMBL" id="CAUOFW020002222">
    <property type="protein sequence ID" value="CAK9152145.1"/>
    <property type="molecule type" value="Genomic_DNA"/>
</dbReference>
<keyword evidence="5" id="KW-1185">Reference proteome</keyword>
<evidence type="ECO:0000256" key="2">
    <source>
        <dbReference type="SAM" id="MobiDB-lite"/>
    </source>
</evidence>
<evidence type="ECO:0000256" key="1">
    <source>
        <dbReference type="SAM" id="Coils"/>
    </source>
</evidence>
<dbReference type="Pfam" id="PF13963">
    <property type="entry name" value="Transpos_assoc"/>
    <property type="match status" value="1"/>
</dbReference>
<accession>A0ABC8S8L1</accession>
<feature type="domain" description="Transposase-associated" evidence="3">
    <location>
        <begin position="2"/>
        <end position="36"/>
    </location>
</feature>
<feature type="region of interest" description="Disordered" evidence="2">
    <location>
        <begin position="72"/>
        <end position="101"/>
    </location>
</feature>
<feature type="coiled-coil region" evidence="1">
    <location>
        <begin position="176"/>
        <end position="228"/>
    </location>
</feature>
<reference evidence="4 5" key="1">
    <citation type="submission" date="2024-02" db="EMBL/GenBank/DDBJ databases">
        <authorList>
            <person name="Vignale AGUSTIN F."/>
            <person name="Sosa J E."/>
            <person name="Modenutti C."/>
        </authorList>
    </citation>
    <scope>NUCLEOTIDE SEQUENCE [LARGE SCALE GENOMIC DNA]</scope>
</reference>
<dbReference type="InterPro" id="IPR029480">
    <property type="entry name" value="Transpos_assoc"/>
</dbReference>
<feature type="compositionally biased region" description="Basic and acidic residues" evidence="2">
    <location>
        <begin position="80"/>
        <end position="101"/>
    </location>
</feature>
<organism evidence="4 5">
    <name type="scientific">Ilex paraguariensis</name>
    <name type="common">yerba mate</name>
    <dbReference type="NCBI Taxonomy" id="185542"/>
    <lineage>
        <taxon>Eukaryota</taxon>
        <taxon>Viridiplantae</taxon>
        <taxon>Streptophyta</taxon>
        <taxon>Embryophyta</taxon>
        <taxon>Tracheophyta</taxon>
        <taxon>Spermatophyta</taxon>
        <taxon>Magnoliopsida</taxon>
        <taxon>eudicotyledons</taxon>
        <taxon>Gunneridae</taxon>
        <taxon>Pentapetalae</taxon>
        <taxon>asterids</taxon>
        <taxon>campanulids</taxon>
        <taxon>Aquifoliales</taxon>
        <taxon>Aquifoliaceae</taxon>
        <taxon>Ilex</taxon>
    </lineage>
</organism>
<evidence type="ECO:0000259" key="3">
    <source>
        <dbReference type="Pfam" id="PF13963"/>
    </source>
</evidence>
<dbReference type="AlphaFoldDB" id="A0ABC8S8L1"/>
<dbReference type="Proteomes" id="UP001642360">
    <property type="component" value="Unassembled WGS sequence"/>
</dbReference>
<comment type="caution">
    <text evidence="4">The sequence shown here is derived from an EMBL/GenBank/DDBJ whole genome shotgun (WGS) entry which is preliminary data.</text>
</comment>
<keyword evidence="1" id="KW-0175">Coiled coil</keyword>
<gene>
    <name evidence="4" type="ORF">ILEXP_LOCUS20344</name>
</gene>
<evidence type="ECO:0000313" key="5">
    <source>
        <dbReference type="Proteomes" id="UP001642360"/>
    </source>
</evidence>
<sequence length="256" mass="29331">MQKCRNVRLVKVELLEEHLIVDGFLESYTRWIFHGEISFASVSRDNESSDSSLGDEIQEMLHDAFGIPPPSPIYGMSSGELERDNREGPDQATEKLAHKPNRVEESHWRSLAYYWSTPKAQLDMDELVSQMPESSMQSSSAVDEVFTQVMGPERPGCVRTYGFGPSPRDVFGHKKSEEMQAMQSQLDEQLSRHKAEMEAKQLEMEAQQAQMEKQMSHMEAKFEAQQRQFEVFLVQMRAMGMPITEPARKKHRSISG</sequence>
<evidence type="ECO:0000313" key="4">
    <source>
        <dbReference type="EMBL" id="CAK9152145.1"/>
    </source>
</evidence>
<protein>
    <recommendedName>
        <fullName evidence="3">Transposase-associated domain-containing protein</fullName>
    </recommendedName>
</protein>
<name>A0ABC8S8L1_9AQUA</name>
<proteinExistence type="predicted"/>